<reference evidence="1 2" key="2">
    <citation type="submission" date="2018-11" db="EMBL/GenBank/DDBJ databases">
        <authorList>
            <consortium name="Pathogen Informatics"/>
        </authorList>
    </citation>
    <scope>NUCLEOTIDE SEQUENCE [LARGE SCALE GENOMIC DNA]</scope>
</reference>
<protein>
    <submittedName>
        <fullName evidence="3">YTH domain-containing protein</fullName>
    </submittedName>
</protein>
<reference evidence="3" key="1">
    <citation type="submission" date="2017-02" db="UniProtKB">
        <authorList>
            <consortium name="WormBaseParasite"/>
        </authorList>
    </citation>
    <scope>IDENTIFICATION</scope>
</reference>
<evidence type="ECO:0000313" key="1">
    <source>
        <dbReference type="EMBL" id="VDN07163.1"/>
    </source>
</evidence>
<dbReference type="AlphaFoldDB" id="A0A0N5D8U7"/>
<dbReference type="Proteomes" id="UP000276776">
    <property type="component" value="Unassembled WGS sequence"/>
</dbReference>
<dbReference type="WBParaSite" id="TCLT_0000953901-mRNA-1">
    <property type="protein sequence ID" value="TCLT_0000953901-mRNA-1"/>
    <property type="gene ID" value="TCLT_0000953901"/>
</dbReference>
<evidence type="ECO:0000313" key="3">
    <source>
        <dbReference type="WBParaSite" id="TCLT_0000953901-mRNA-1"/>
    </source>
</evidence>
<evidence type="ECO:0000313" key="2">
    <source>
        <dbReference type="Proteomes" id="UP000276776"/>
    </source>
</evidence>
<accession>A0A0N5D8U7</accession>
<gene>
    <name evidence="1" type="ORF">TCLT_LOCUS9528</name>
</gene>
<keyword evidence="2" id="KW-1185">Reference proteome</keyword>
<proteinExistence type="predicted"/>
<name>A0A0N5D8U7_THECL</name>
<dbReference type="EMBL" id="UYYF01004818">
    <property type="protein sequence ID" value="VDN07163.1"/>
    <property type="molecule type" value="Genomic_DNA"/>
</dbReference>
<sequence length="63" mass="7051">MAEMKNTGCSHSGFRIRWVVDKGPCNDLPTKSTVCVASILLAYLLWKSRISSQIPWLKLVLTS</sequence>
<organism evidence="3">
    <name type="scientific">Thelazia callipaeda</name>
    <name type="common">Oriental eyeworm</name>
    <name type="synonym">Parasitic nematode</name>
    <dbReference type="NCBI Taxonomy" id="103827"/>
    <lineage>
        <taxon>Eukaryota</taxon>
        <taxon>Metazoa</taxon>
        <taxon>Ecdysozoa</taxon>
        <taxon>Nematoda</taxon>
        <taxon>Chromadorea</taxon>
        <taxon>Rhabditida</taxon>
        <taxon>Spirurina</taxon>
        <taxon>Spiruromorpha</taxon>
        <taxon>Thelazioidea</taxon>
        <taxon>Thelaziidae</taxon>
        <taxon>Thelazia</taxon>
    </lineage>
</organism>